<reference evidence="2" key="1">
    <citation type="journal article" date="2023" name="G3 (Bethesda)">
        <title>Genome assembly and association tests identify interacting loci associated with vigor, precocity, and sex in interspecific pistachio rootstocks.</title>
        <authorList>
            <person name="Palmer W."/>
            <person name="Jacygrad E."/>
            <person name="Sagayaradj S."/>
            <person name="Cavanaugh K."/>
            <person name="Han R."/>
            <person name="Bertier L."/>
            <person name="Beede B."/>
            <person name="Kafkas S."/>
            <person name="Golino D."/>
            <person name="Preece J."/>
            <person name="Michelmore R."/>
        </authorList>
    </citation>
    <scope>NUCLEOTIDE SEQUENCE [LARGE SCALE GENOMIC DNA]</scope>
</reference>
<keyword evidence="2" id="KW-1185">Reference proteome</keyword>
<protein>
    <submittedName>
        <fullName evidence="1">Uncharacterized protein</fullName>
    </submittedName>
</protein>
<accession>A0ACC1AXR2</accession>
<dbReference type="Proteomes" id="UP001164250">
    <property type="component" value="Chromosome 8"/>
</dbReference>
<comment type="caution">
    <text evidence="1">The sequence shown here is derived from an EMBL/GenBank/DDBJ whole genome shotgun (WGS) entry which is preliminary data.</text>
</comment>
<sequence>MADPRSVVPYHDPYDASFIDDILYYMNSTPTVDDLSLLEDPYLLPSSSNPGNIQDADDPFGDPILWGITNNINGGSSQAGPSEYRAETSNQGCPENVNGGNMRTIPMWPVPAVPYLCSCCLVLREIIHTNGYETTKLEIHGRLGMICHAILEIHQSLAVYQYQMIDFCKKSIEDVKNYLVQYCDERKQAGFIMSRDPLSVFYEALCVGLDMDENLTTDDFPQPPPNNLVANEMDQPEAENDAERPPRTSLALQRERTGKLTLEDLRNYFHLPIEGAARRLRLCPTVVKKICRRYGLHRWPYRKIKSLERQIQTATPRLNSNDPEERANAKAEIERLRREIDTASAGN</sequence>
<organism evidence="1 2">
    <name type="scientific">Pistacia atlantica</name>
    <dbReference type="NCBI Taxonomy" id="434234"/>
    <lineage>
        <taxon>Eukaryota</taxon>
        <taxon>Viridiplantae</taxon>
        <taxon>Streptophyta</taxon>
        <taxon>Embryophyta</taxon>
        <taxon>Tracheophyta</taxon>
        <taxon>Spermatophyta</taxon>
        <taxon>Magnoliopsida</taxon>
        <taxon>eudicotyledons</taxon>
        <taxon>Gunneridae</taxon>
        <taxon>Pentapetalae</taxon>
        <taxon>rosids</taxon>
        <taxon>malvids</taxon>
        <taxon>Sapindales</taxon>
        <taxon>Anacardiaceae</taxon>
        <taxon>Pistacia</taxon>
    </lineage>
</organism>
<evidence type="ECO:0000313" key="2">
    <source>
        <dbReference type="Proteomes" id="UP001164250"/>
    </source>
</evidence>
<dbReference type="EMBL" id="CM047904">
    <property type="protein sequence ID" value="KAJ0091435.1"/>
    <property type="molecule type" value="Genomic_DNA"/>
</dbReference>
<proteinExistence type="predicted"/>
<name>A0ACC1AXR2_9ROSI</name>
<evidence type="ECO:0000313" key="1">
    <source>
        <dbReference type="EMBL" id="KAJ0091435.1"/>
    </source>
</evidence>
<gene>
    <name evidence="1" type="ORF">Patl1_13811</name>
</gene>